<organism evidence="2 3">
    <name type="scientific">Sneathiella chinensis</name>
    <dbReference type="NCBI Taxonomy" id="349750"/>
    <lineage>
        <taxon>Bacteria</taxon>
        <taxon>Pseudomonadati</taxon>
        <taxon>Pseudomonadota</taxon>
        <taxon>Alphaproteobacteria</taxon>
        <taxon>Sneathiellales</taxon>
        <taxon>Sneathiellaceae</taxon>
        <taxon>Sneathiella</taxon>
    </lineage>
</organism>
<name>A0ABQ5U0R6_9PROT</name>
<evidence type="ECO:0000313" key="2">
    <source>
        <dbReference type="EMBL" id="GLQ05016.1"/>
    </source>
</evidence>
<dbReference type="PROSITE" id="PS51787">
    <property type="entry name" value="LON_N"/>
    <property type="match status" value="1"/>
</dbReference>
<dbReference type="InterPro" id="IPR046336">
    <property type="entry name" value="Lon_prtase_N_sf"/>
</dbReference>
<dbReference type="PANTHER" id="PTHR46732:SF8">
    <property type="entry name" value="ATP-DEPENDENT PROTEASE LA (LON) DOMAIN PROTEIN"/>
    <property type="match status" value="1"/>
</dbReference>
<evidence type="ECO:0000259" key="1">
    <source>
        <dbReference type="PROSITE" id="PS51787"/>
    </source>
</evidence>
<dbReference type="RefSeq" id="WP_169559050.1">
    <property type="nucleotide sequence ID" value="NZ_BSNF01000001.1"/>
</dbReference>
<keyword evidence="3" id="KW-1185">Reference proteome</keyword>
<keyword evidence="2" id="KW-0378">Hydrolase</keyword>
<dbReference type="GO" id="GO:0006508">
    <property type="term" value="P:proteolysis"/>
    <property type="evidence" value="ECO:0007669"/>
    <property type="project" value="UniProtKB-KW"/>
</dbReference>
<comment type="caution">
    <text evidence="2">The sequence shown here is derived from an EMBL/GenBank/DDBJ whole genome shotgun (WGS) entry which is preliminary data.</text>
</comment>
<dbReference type="PANTHER" id="PTHR46732">
    <property type="entry name" value="ATP-DEPENDENT PROTEASE LA (LON) DOMAIN PROTEIN"/>
    <property type="match status" value="1"/>
</dbReference>
<gene>
    <name evidence="2" type="primary">lonD</name>
    <name evidence="2" type="ORF">GCM10007924_02370</name>
</gene>
<accession>A0ABQ5U0R6</accession>
<dbReference type="SUPFAM" id="SSF88697">
    <property type="entry name" value="PUA domain-like"/>
    <property type="match status" value="1"/>
</dbReference>
<evidence type="ECO:0000313" key="3">
    <source>
        <dbReference type="Proteomes" id="UP001161409"/>
    </source>
</evidence>
<keyword evidence="2" id="KW-0645">Protease</keyword>
<reference evidence="2" key="1">
    <citation type="journal article" date="2014" name="Int. J. Syst. Evol. Microbiol.">
        <title>Complete genome of a new Firmicutes species belonging to the dominant human colonic microbiota ('Ruminococcus bicirculans') reveals two chromosomes and a selective capacity to utilize plant glucans.</title>
        <authorList>
            <consortium name="NISC Comparative Sequencing Program"/>
            <person name="Wegmann U."/>
            <person name="Louis P."/>
            <person name="Goesmann A."/>
            <person name="Henrissat B."/>
            <person name="Duncan S.H."/>
            <person name="Flint H.J."/>
        </authorList>
    </citation>
    <scope>NUCLEOTIDE SEQUENCE</scope>
    <source>
        <strain evidence="2">NBRC 103408</strain>
    </source>
</reference>
<dbReference type="InterPro" id="IPR015947">
    <property type="entry name" value="PUA-like_sf"/>
</dbReference>
<dbReference type="GO" id="GO:0008233">
    <property type="term" value="F:peptidase activity"/>
    <property type="evidence" value="ECO:0007669"/>
    <property type="project" value="UniProtKB-KW"/>
</dbReference>
<dbReference type="Proteomes" id="UP001161409">
    <property type="component" value="Unassembled WGS sequence"/>
</dbReference>
<dbReference type="Gene3D" id="2.30.130.40">
    <property type="entry name" value="LON domain-like"/>
    <property type="match status" value="1"/>
</dbReference>
<dbReference type="Pfam" id="PF02190">
    <property type="entry name" value="LON_substr_bdg"/>
    <property type="match status" value="1"/>
</dbReference>
<reference evidence="2" key="2">
    <citation type="submission" date="2023-01" db="EMBL/GenBank/DDBJ databases">
        <title>Draft genome sequence of Sneathiella chinensis strain NBRC 103408.</title>
        <authorList>
            <person name="Sun Q."/>
            <person name="Mori K."/>
        </authorList>
    </citation>
    <scope>NUCLEOTIDE SEQUENCE</scope>
    <source>
        <strain evidence="2">NBRC 103408</strain>
    </source>
</reference>
<sequence>MTDLGTTSGLEELPAILPVFPLTGALLLTTGHLPLNVFEPRYLDMVRDCMTSHRVIGIVQPRDPEHPSATPPLYTIGCAGKICELHEQPNETFHITLEGLCRFRIQKEVECTTRYRQVVADYAPFHHDLTPPQDGSVDREALQGVLRHFLELESEEADWEALNNLADDNLVNSLSMICPFAPAEKQALLEAEDVPARSELLICLLRMMMQQGQPHRTLQ</sequence>
<protein>
    <submittedName>
        <fullName evidence="2">ATP-dependent protease</fullName>
    </submittedName>
</protein>
<feature type="domain" description="Lon N-terminal" evidence="1">
    <location>
        <begin position="17"/>
        <end position="209"/>
    </location>
</feature>
<dbReference type="SMART" id="SM00464">
    <property type="entry name" value="LON"/>
    <property type="match status" value="1"/>
</dbReference>
<dbReference type="InterPro" id="IPR003111">
    <property type="entry name" value="Lon_prtase_N"/>
</dbReference>
<proteinExistence type="predicted"/>
<dbReference type="EMBL" id="BSNF01000001">
    <property type="protein sequence ID" value="GLQ05016.1"/>
    <property type="molecule type" value="Genomic_DNA"/>
</dbReference>